<dbReference type="GO" id="GO:0001725">
    <property type="term" value="C:stress fiber"/>
    <property type="evidence" value="ECO:0007669"/>
    <property type="project" value="UniProtKB-SubCell"/>
</dbReference>
<keyword evidence="24" id="KW-1185">Reference proteome</keyword>
<keyword evidence="15" id="KW-0206">Cytoskeleton</keyword>
<evidence type="ECO:0000256" key="2">
    <source>
        <dbReference type="ARBA" id="ARBA00004236"/>
    </source>
</evidence>
<keyword evidence="7" id="KW-0963">Cytoplasm</keyword>
<evidence type="ECO:0000256" key="8">
    <source>
        <dbReference type="ARBA" id="ARBA00022604"/>
    </source>
</evidence>
<comment type="caution">
    <text evidence="23">The sequence shown here is derived from an EMBL/GenBank/DDBJ whole genome shotgun (WGS) entry which is preliminary data.</text>
</comment>
<evidence type="ECO:0000313" key="24">
    <source>
        <dbReference type="Proteomes" id="UP001239994"/>
    </source>
</evidence>
<protein>
    <recommendedName>
        <fullName evidence="20">Actin-associated protein FAM107A</fullName>
    </recommendedName>
</protein>
<evidence type="ECO:0000256" key="1">
    <source>
        <dbReference type="ARBA" id="ARBA00004123"/>
    </source>
</evidence>
<reference evidence="23" key="1">
    <citation type="submission" date="2023-03" db="EMBL/GenBank/DDBJ databases">
        <title>Electrophorus voltai genome.</title>
        <authorList>
            <person name="Bian C."/>
        </authorList>
    </citation>
    <scope>NUCLEOTIDE SEQUENCE</scope>
    <source>
        <strain evidence="23">CB-2022</strain>
        <tissue evidence="23">Muscle</tissue>
    </source>
</reference>
<keyword evidence="8" id="KW-0341">Growth regulation</keyword>
<dbReference type="GO" id="GO:0043005">
    <property type="term" value="C:neuron projection"/>
    <property type="evidence" value="ECO:0007669"/>
    <property type="project" value="TreeGrafter"/>
</dbReference>
<dbReference type="GO" id="GO:0045202">
    <property type="term" value="C:synapse"/>
    <property type="evidence" value="ECO:0007669"/>
    <property type="project" value="UniProtKB-SubCell"/>
</dbReference>
<dbReference type="PANTHER" id="PTHR16768:SF3">
    <property type="entry name" value="ACTIN-ASSOCIATED PROTEIN FAM107A"/>
    <property type="match status" value="1"/>
</dbReference>
<evidence type="ECO:0000256" key="9">
    <source>
        <dbReference type="ARBA" id="ARBA00022949"/>
    </source>
</evidence>
<dbReference type="Pfam" id="PF06625">
    <property type="entry name" value="DUF1151"/>
    <property type="match status" value="1"/>
</dbReference>
<dbReference type="SUPFAM" id="SSF141571">
    <property type="entry name" value="Pentapeptide repeat-like"/>
    <property type="match status" value="1"/>
</dbReference>
<dbReference type="GO" id="GO:0005886">
    <property type="term" value="C:plasma membrane"/>
    <property type="evidence" value="ECO:0007669"/>
    <property type="project" value="UniProtKB-SubCell"/>
</dbReference>
<evidence type="ECO:0000256" key="15">
    <source>
        <dbReference type="ARBA" id="ARBA00023212"/>
    </source>
</evidence>
<comment type="subcellular location">
    <subcellularLocation>
        <location evidence="3">Cell junction</location>
        <location evidence="3">Focal adhesion</location>
    </subcellularLocation>
    <subcellularLocation>
        <location evidence="2">Cell membrane</location>
    </subcellularLocation>
    <subcellularLocation>
        <location evidence="4">Cell projection</location>
    </subcellularLocation>
    <subcellularLocation>
        <location evidence="5">Cytoplasm</location>
        <location evidence="5">Cytoskeleton</location>
        <location evidence="5">Stress fiber</location>
    </subcellularLocation>
    <subcellularLocation>
        <location evidence="1">Nucleus</location>
    </subcellularLocation>
    <subcellularLocation>
        <location evidence="19">Synapse</location>
    </subcellularLocation>
</comment>
<dbReference type="GO" id="GO:0030041">
    <property type="term" value="P:actin filament polymerization"/>
    <property type="evidence" value="ECO:0007669"/>
    <property type="project" value="TreeGrafter"/>
</dbReference>
<evidence type="ECO:0000256" key="20">
    <source>
        <dbReference type="ARBA" id="ARBA00040095"/>
    </source>
</evidence>
<keyword evidence="6" id="KW-1003">Cell membrane</keyword>
<gene>
    <name evidence="23" type="ORF">P4O66_000434</name>
</gene>
<evidence type="ECO:0000256" key="3">
    <source>
        <dbReference type="ARBA" id="ARBA00004246"/>
    </source>
</evidence>
<sequence>MEIKALAKFFNNGPGRELVSAAKLKHKQPFWVWPSSGFWWPKHSSLAPPNGRRWKREENSRGLNDLTRPHQGQGESKPPQGVNPQGVNPQGVNPQGVNPQGVNPQGVNPQGVNLQGVNPQVINPQGVNLQGVNPQGVNPQGVNPQDVNLQGVNPQGVNLQGVNPQVINPQGVNPQGVNPQVINPQGVNPQGVNPQVINPQGVNPQGVNPQVVNPQGVNPQGINPQGVNPQVINPQGVNPQGVNPQVINPQGVNPQGVNPQGVNPQVINPQGVNPQVINPQGVNPQGVNPQVINPQGVNPQGVNPQVINPQGVNPQVINPQGVNLQVVPPPRLPAGQVLSASDREAQPHGTDILNPDGSLMSPELSLEEIAERPAHVSPACVVGTRTNSWRPGSGNKGSARTFDFRTHGSRIPNTSGTAVMTVGKHRFAPADLVKGMRDKHGLRWTSPAKFWSRVYAENKTIASCRNTQLLVRCQGPGDEPFLPPVPPSHGARLTAADSIWKCLTCQRRRELAKKCTEQPANTLLWHGGFARTETSAYANIQWEQPHQPGEPLQFPRRERLAVASYATQPDQVQGDDDLIKPKKLINPVKASKSHQELHRELLQNHRRGVENKSELQRVLEQRKRDQMIKQRKMEDEARRKVSPLEQELLKRQQKLYELEREQERQEETSCNAPEFIKVKENLRRTSFTSAEEKQV</sequence>
<accession>A0AAD8ZK67</accession>
<evidence type="ECO:0000313" key="23">
    <source>
        <dbReference type="EMBL" id="KAK1799553.1"/>
    </source>
</evidence>
<evidence type="ECO:0000256" key="10">
    <source>
        <dbReference type="ARBA" id="ARBA00023016"/>
    </source>
</evidence>
<evidence type="ECO:0000256" key="6">
    <source>
        <dbReference type="ARBA" id="ARBA00022475"/>
    </source>
</evidence>
<dbReference type="GO" id="GO:0051017">
    <property type="term" value="P:actin filament bundle assembly"/>
    <property type="evidence" value="ECO:0007669"/>
    <property type="project" value="TreeGrafter"/>
</dbReference>
<evidence type="ECO:0000256" key="19">
    <source>
        <dbReference type="ARBA" id="ARBA00034103"/>
    </source>
</evidence>
<keyword evidence="14" id="KW-0009">Actin-binding</keyword>
<dbReference type="Proteomes" id="UP001239994">
    <property type="component" value="Unassembled WGS sequence"/>
</dbReference>
<evidence type="ECO:0000256" key="12">
    <source>
        <dbReference type="ARBA" id="ARBA00023054"/>
    </source>
</evidence>
<evidence type="ECO:0000256" key="21">
    <source>
        <dbReference type="ARBA" id="ARBA00045129"/>
    </source>
</evidence>
<dbReference type="GO" id="GO:0003779">
    <property type="term" value="F:actin binding"/>
    <property type="evidence" value="ECO:0007669"/>
    <property type="project" value="UniProtKB-KW"/>
</dbReference>
<keyword evidence="10" id="KW-0346">Stress response</keyword>
<dbReference type="InterPro" id="IPR009533">
    <property type="entry name" value="FAM107"/>
</dbReference>
<dbReference type="GO" id="GO:0032956">
    <property type="term" value="P:regulation of actin cytoskeleton organization"/>
    <property type="evidence" value="ECO:0007669"/>
    <property type="project" value="TreeGrafter"/>
</dbReference>
<evidence type="ECO:0000256" key="11">
    <source>
        <dbReference type="ARBA" id="ARBA00023018"/>
    </source>
</evidence>
<dbReference type="EMBL" id="JAROKS010000011">
    <property type="protein sequence ID" value="KAK1799553.1"/>
    <property type="molecule type" value="Genomic_DNA"/>
</dbReference>
<keyword evidence="11" id="KW-0770">Synapse</keyword>
<evidence type="ECO:0000256" key="7">
    <source>
        <dbReference type="ARBA" id="ARBA00022490"/>
    </source>
</evidence>
<keyword evidence="18" id="KW-0131">Cell cycle</keyword>
<evidence type="ECO:0000256" key="18">
    <source>
        <dbReference type="ARBA" id="ARBA00023306"/>
    </source>
</evidence>
<feature type="compositionally biased region" description="Polar residues" evidence="22">
    <location>
        <begin position="82"/>
        <end position="118"/>
    </location>
</feature>
<evidence type="ECO:0000256" key="16">
    <source>
        <dbReference type="ARBA" id="ARBA00023242"/>
    </source>
</evidence>
<evidence type="ECO:0000256" key="17">
    <source>
        <dbReference type="ARBA" id="ARBA00023273"/>
    </source>
</evidence>
<evidence type="ECO:0000256" key="22">
    <source>
        <dbReference type="SAM" id="MobiDB-lite"/>
    </source>
</evidence>
<dbReference type="AlphaFoldDB" id="A0AAD8ZK67"/>
<keyword evidence="9" id="KW-0965">Cell junction</keyword>
<evidence type="ECO:0000256" key="14">
    <source>
        <dbReference type="ARBA" id="ARBA00023203"/>
    </source>
</evidence>
<evidence type="ECO:0000256" key="13">
    <source>
        <dbReference type="ARBA" id="ARBA00023136"/>
    </source>
</evidence>
<name>A0AAD8ZK67_9TELE</name>
<keyword evidence="12" id="KW-0175">Coiled coil</keyword>
<dbReference type="Gene3D" id="2.160.20.80">
    <property type="entry name" value="E3 ubiquitin-protein ligase SopA"/>
    <property type="match status" value="1"/>
</dbReference>
<dbReference type="GO" id="GO:0005925">
    <property type="term" value="C:focal adhesion"/>
    <property type="evidence" value="ECO:0007669"/>
    <property type="project" value="UniProtKB-SubCell"/>
</dbReference>
<keyword evidence="17" id="KW-0966">Cell projection</keyword>
<evidence type="ECO:0000256" key="5">
    <source>
        <dbReference type="ARBA" id="ARBA00004529"/>
    </source>
</evidence>
<organism evidence="23 24">
    <name type="scientific">Electrophorus voltai</name>
    <dbReference type="NCBI Taxonomy" id="2609070"/>
    <lineage>
        <taxon>Eukaryota</taxon>
        <taxon>Metazoa</taxon>
        <taxon>Chordata</taxon>
        <taxon>Craniata</taxon>
        <taxon>Vertebrata</taxon>
        <taxon>Euteleostomi</taxon>
        <taxon>Actinopterygii</taxon>
        <taxon>Neopterygii</taxon>
        <taxon>Teleostei</taxon>
        <taxon>Ostariophysi</taxon>
        <taxon>Gymnotiformes</taxon>
        <taxon>Gymnotoidei</taxon>
        <taxon>Gymnotidae</taxon>
        <taxon>Electrophorus</taxon>
    </lineage>
</organism>
<keyword evidence="16" id="KW-0539">Nucleus</keyword>
<keyword evidence="13" id="KW-0472">Membrane</keyword>
<feature type="region of interest" description="Disordered" evidence="22">
    <location>
        <begin position="387"/>
        <end position="410"/>
    </location>
</feature>
<proteinExistence type="predicted"/>
<dbReference type="PANTHER" id="PTHR16768">
    <property type="entry name" value="DOWN REGULATED IN RENAL CARCINOMA 1/TU3A"/>
    <property type="match status" value="1"/>
</dbReference>
<dbReference type="GO" id="GO:0005634">
    <property type="term" value="C:nucleus"/>
    <property type="evidence" value="ECO:0007669"/>
    <property type="project" value="UniProtKB-SubCell"/>
</dbReference>
<comment type="function">
    <text evidence="21">Stress-inducible actin-binding protein that plays a role in synaptic and cognitive functions by modulating actin filamentous (F-actin) dynamics. Mediates polymerization of globular actin to F-actin. Also binds to, stabilizes and bundles F-actin. Involved in synaptic function by regulating neurite outgrowth in an actin-dependent manner and for the acquisition of hippocampus-dependent cognitive function, such as learning and long-term memory. Plays a role in the actin and microtubule cytoskeleton organization; negatively regulates focal adhesion (FA) assembly promoting malignant glial cell migration in an actin-, microtubule- and MAP1A-dependent manner. Also involved in neuroblastoma G1/S phase cell cycle progression and cell proliferation inhibition by stimulating ubiquitination of NF-kappa-B subunit RELA and NF-kappa-B degradation in a COMMD1- and actin-dependent manner. May play a role in tumor development.</text>
</comment>
<feature type="region of interest" description="Disordered" evidence="22">
    <location>
        <begin position="45"/>
        <end position="118"/>
    </location>
</feature>
<evidence type="ECO:0000256" key="4">
    <source>
        <dbReference type="ARBA" id="ARBA00004316"/>
    </source>
</evidence>